<keyword evidence="2" id="KW-1185">Reference proteome</keyword>
<gene>
    <name evidence="1" type="ORF">NPIL_104121</name>
</gene>
<comment type="caution">
    <text evidence="1">The sequence shown here is derived from an EMBL/GenBank/DDBJ whole genome shotgun (WGS) entry which is preliminary data.</text>
</comment>
<sequence length="97" mass="10823">MASETACFRHAFPAVSPELPFRPTWVSSSVPLTFLVRPRFVPSTVSSLFCATTVSTGLVPSCDYFDFIKINFLSSYTRPPGLLVISQQLQLKYGIRM</sequence>
<dbReference type="EMBL" id="BMAW01053807">
    <property type="protein sequence ID" value="GFS93026.1"/>
    <property type="molecule type" value="Genomic_DNA"/>
</dbReference>
<dbReference type="AlphaFoldDB" id="A0A8X6TCG7"/>
<evidence type="ECO:0000313" key="1">
    <source>
        <dbReference type="EMBL" id="GFS93026.1"/>
    </source>
</evidence>
<proteinExistence type="predicted"/>
<name>A0A8X6TCG7_NEPPI</name>
<dbReference type="Proteomes" id="UP000887013">
    <property type="component" value="Unassembled WGS sequence"/>
</dbReference>
<accession>A0A8X6TCG7</accession>
<evidence type="ECO:0000313" key="2">
    <source>
        <dbReference type="Proteomes" id="UP000887013"/>
    </source>
</evidence>
<protein>
    <submittedName>
        <fullName evidence="1">Uncharacterized protein</fullName>
    </submittedName>
</protein>
<reference evidence="1" key="1">
    <citation type="submission" date="2020-08" db="EMBL/GenBank/DDBJ databases">
        <title>Multicomponent nature underlies the extraordinary mechanical properties of spider dragline silk.</title>
        <authorList>
            <person name="Kono N."/>
            <person name="Nakamura H."/>
            <person name="Mori M."/>
            <person name="Yoshida Y."/>
            <person name="Ohtoshi R."/>
            <person name="Malay A.D."/>
            <person name="Moran D.A.P."/>
            <person name="Tomita M."/>
            <person name="Numata K."/>
            <person name="Arakawa K."/>
        </authorList>
    </citation>
    <scope>NUCLEOTIDE SEQUENCE</scope>
</reference>
<organism evidence="1 2">
    <name type="scientific">Nephila pilipes</name>
    <name type="common">Giant wood spider</name>
    <name type="synonym">Nephila maculata</name>
    <dbReference type="NCBI Taxonomy" id="299642"/>
    <lineage>
        <taxon>Eukaryota</taxon>
        <taxon>Metazoa</taxon>
        <taxon>Ecdysozoa</taxon>
        <taxon>Arthropoda</taxon>
        <taxon>Chelicerata</taxon>
        <taxon>Arachnida</taxon>
        <taxon>Araneae</taxon>
        <taxon>Araneomorphae</taxon>
        <taxon>Entelegynae</taxon>
        <taxon>Araneoidea</taxon>
        <taxon>Nephilidae</taxon>
        <taxon>Nephila</taxon>
    </lineage>
</organism>